<comment type="caution">
    <text evidence="3">The sequence shown here is derived from an EMBL/GenBank/DDBJ whole genome shotgun (WGS) entry which is preliminary data.</text>
</comment>
<sequence>MPIERDVAQHYTHGALERAILDALAASGRAARQLSAADLAEIDELHLGWLAATAELARALGLSPGTRVLDVGSGLGGPARYFADAHGCQVTGIDITPEFVAVAAALTRRCGLSGKVGFLKASALAIPFGAASFDAATLIHVGMNVADKARLFTELRRVLRPGGRLGAYDIVHARPEEPLPYPMPWADGTATSFVETAETYRRLLAEAGFTLEQEEDRSELALRLGREMRERATQTGRPPLGLHVVMGEGTQQRLANAMDALERGIIAPVAFIARAE</sequence>
<keyword evidence="1 3" id="KW-0808">Transferase</keyword>
<evidence type="ECO:0000256" key="1">
    <source>
        <dbReference type="ARBA" id="ARBA00022679"/>
    </source>
</evidence>
<dbReference type="SUPFAM" id="SSF53335">
    <property type="entry name" value="S-adenosyl-L-methionine-dependent methyltransferases"/>
    <property type="match status" value="1"/>
</dbReference>
<dbReference type="AlphaFoldDB" id="A0A845BEK5"/>
<gene>
    <name evidence="3" type="ORF">E0493_10445</name>
</gene>
<keyword evidence="4" id="KW-1185">Reference proteome</keyword>
<feature type="domain" description="Methyltransferase type 11" evidence="2">
    <location>
        <begin position="69"/>
        <end position="165"/>
    </location>
</feature>
<dbReference type="PANTHER" id="PTHR44068:SF11">
    <property type="entry name" value="GERANYL DIPHOSPHATE 2-C-METHYLTRANSFERASE"/>
    <property type="match status" value="1"/>
</dbReference>
<keyword evidence="3" id="KW-0489">Methyltransferase</keyword>
<proteinExistence type="predicted"/>
<dbReference type="GO" id="GO:0008757">
    <property type="term" value="F:S-adenosylmethionine-dependent methyltransferase activity"/>
    <property type="evidence" value="ECO:0007669"/>
    <property type="project" value="InterPro"/>
</dbReference>
<protein>
    <submittedName>
        <fullName evidence="3">Class I SAM-dependent methyltransferase</fullName>
    </submittedName>
</protein>
<dbReference type="InterPro" id="IPR050447">
    <property type="entry name" value="Erg6_SMT_methyltransf"/>
</dbReference>
<dbReference type="Gene3D" id="3.40.50.150">
    <property type="entry name" value="Vaccinia Virus protein VP39"/>
    <property type="match status" value="1"/>
</dbReference>
<dbReference type="Pfam" id="PF08241">
    <property type="entry name" value="Methyltransf_11"/>
    <property type="match status" value="1"/>
</dbReference>
<evidence type="ECO:0000313" key="3">
    <source>
        <dbReference type="EMBL" id="MXP63767.1"/>
    </source>
</evidence>
<evidence type="ECO:0000259" key="2">
    <source>
        <dbReference type="Pfam" id="PF08241"/>
    </source>
</evidence>
<reference evidence="3 4" key="1">
    <citation type="submission" date="2019-03" db="EMBL/GenBank/DDBJ databases">
        <title>Roseomonas sp. a novel Roseomonas species isolated from Sea whip Gorgonian.</title>
        <authorList>
            <person name="Li F."/>
            <person name="Pan X."/>
            <person name="Huang S."/>
            <person name="Li Z."/>
            <person name="Meng B."/>
        </authorList>
    </citation>
    <scope>NUCLEOTIDE SEQUENCE [LARGE SCALE GENOMIC DNA]</scope>
    <source>
        <strain evidence="3 4">M0104</strain>
    </source>
</reference>
<dbReference type="PANTHER" id="PTHR44068">
    <property type="entry name" value="ZGC:194242"/>
    <property type="match status" value="1"/>
</dbReference>
<dbReference type="InterPro" id="IPR029063">
    <property type="entry name" value="SAM-dependent_MTases_sf"/>
</dbReference>
<name>A0A845BEK5_9PROT</name>
<accession>A0A845BEK5</accession>
<dbReference type="CDD" id="cd02440">
    <property type="entry name" value="AdoMet_MTases"/>
    <property type="match status" value="1"/>
</dbReference>
<dbReference type="InterPro" id="IPR013216">
    <property type="entry name" value="Methyltransf_11"/>
</dbReference>
<dbReference type="EMBL" id="SNVJ01000007">
    <property type="protein sequence ID" value="MXP63767.1"/>
    <property type="molecule type" value="Genomic_DNA"/>
</dbReference>
<evidence type="ECO:0000313" key="4">
    <source>
        <dbReference type="Proteomes" id="UP000460715"/>
    </source>
</evidence>
<dbReference type="OrthoDB" id="7856199at2"/>
<dbReference type="Proteomes" id="UP000460715">
    <property type="component" value="Unassembled WGS sequence"/>
</dbReference>
<organism evidence="3 4">
    <name type="scientific">Teichococcus coralli</name>
    <dbReference type="NCBI Taxonomy" id="2545983"/>
    <lineage>
        <taxon>Bacteria</taxon>
        <taxon>Pseudomonadati</taxon>
        <taxon>Pseudomonadota</taxon>
        <taxon>Alphaproteobacteria</taxon>
        <taxon>Acetobacterales</taxon>
        <taxon>Roseomonadaceae</taxon>
        <taxon>Roseomonas</taxon>
    </lineage>
</organism>
<dbReference type="GO" id="GO:0032259">
    <property type="term" value="P:methylation"/>
    <property type="evidence" value="ECO:0007669"/>
    <property type="project" value="UniProtKB-KW"/>
</dbReference>